<feature type="signal peptide" evidence="1">
    <location>
        <begin position="1"/>
        <end position="23"/>
    </location>
</feature>
<sequence>MIAIKLGPKTAAFAFWLLAPSGGAVVAGAALGAPDAEALDTIGSGGSTTSSALRVGAGADAGGHDAESDTDFIISPGMIGRMVYSSFASLLEHGLPDNKKIMELG</sequence>
<evidence type="ECO:0000313" key="3">
    <source>
        <dbReference type="Proteomes" id="UP000585474"/>
    </source>
</evidence>
<dbReference type="AlphaFoldDB" id="A0A7J0EY35"/>
<keyword evidence="3" id="KW-1185">Reference proteome</keyword>
<gene>
    <name evidence="2" type="ORF">Acr_07g0015240</name>
</gene>
<comment type="caution">
    <text evidence="2">The sequence shown here is derived from an EMBL/GenBank/DDBJ whole genome shotgun (WGS) entry which is preliminary data.</text>
</comment>
<feature type="chain" id="PRO_5029635357" evidence="1">
    <location>
        <begin position="24"/>
        <end position="105"/>
    </location>
</feature>
<evidence type="ECO:0000313" key="2">
    <source>
        <dbReference type="EMBL" id="GFY91328.1"/>
    </source>
</evidence>
<dbReference type="EMBL" id="BJWL01000007">
    <property type="protein sequence ID" value="GFY91328.1"/>
    <property type="molecule type" value="Genomic_DNA"/>
</dbReference>
<protein>
    <submittedName>
        <fullName evidence="2">Uncharacterized protein</fullName>
    </submittedName>
</protein>
<name>A0A7J0EY35_9ERIC</name>
<keyword evidence="1" id="KW-0732">Signal</keyword>
<accession>A0A7J0EY35</accession>
<dbReference type="Proteomes" id="UP000585474">
    <property type="component" value="Unassembled WGS sequence"/>
</dbReference>
<organism evidence="2 3">
    <name type="scientific">Actinidia rufa</name>
    <dbReference type="NCBI Taxonomy" id="165716"/>
    <lineage>
        <taxon>Eukaryota</taxon>
        <taxon>Viridiplantae</taxon>
        <taxon>Streptophyta</taxon>
        <taxon>Embryophyta</taxon>
        <taxon>Tracheophyta</taxon>
        <taxon>Spermatophyta</taxon>
        <taxon>Magnoliopsida</taxon>
        <taxon>eudicotyledons</taxon>
        <taxon>Gunneridae</taxon>
        <taxon>Pentapetalae</taxon>
        <taxon>asterids</taxon>
        <taxon>Ericales</taxon>
        <taxon>Actinidiaceae</taxon>
        <taxon>Actinidia</taxon>
    </lineage>
</organism>
<proteinExistence type="predicted"/>
<reference evidence="2 3" key="1">
    <citation type="submission" date="2019-07" db="EMBL/GenBank/DDBJ databases">
        <title>De Novo Assembly of kiwifruit Actinidia rufa.</title>
        <authorList>
            <person name="Sugita-Konishi S."/>
            <person name="Sato K."/>
            <person name="Mori E."/>
            <person name="Abe Y."/>
            <person name="Kisaki G."/>
            <person name="Hamano K."/>
            <person name="Suezawa K."/>
            <person name="Otani M."/>
            <person name="Fukuda T."/>
            <person name="Manabe T."/>
            <person name="Gomi K."/>
            <person name="Tabuchi M."/>
            <person name="Akimitsu K."/>
            <person name="Kataoka I."/>
        </authorList>
    </citation>
    <scope>NUCLEOTIDE SEQUENCE [LARGE SCALE GENOMIC DNA]</scope>
    <source>
        <strain evidence="3">cv. Fuchu</strain>
    </source>
</reference>
<evidence type="ECO:0000256" key="1">
    <source>
        <dbReference type="SAM" id="SignalP"/>
    </source>
</evidence>